<sequence>MVDVVEDMNGEEIEEGNHSEEEHLGASDLPICVIQRVLTGTKKEFQANPEWLRTNIFHTHMEHNGRALNVIIDNDSGMNVIFEMAVERWGLKTENHLIPYKIDWVNEANSVLVKQRCLFYSHQRRVVVGGCASIAINKIIVKYRFPIPRLDDMLDLLCGSSIFTKIDLRSGYHQIRIWSGDEWKTTFKMKDGLFEWLVMPFGLTNALSTFMRVMTQVLRLILQRYRLSKTGQCPRIFPRDVKFVSYLWKTLWMKMGTKLMLSSAFHPQTDGQTKDNRLHSIRSGVWVRPSTPLDVNSLPLPPRPSEAALDFSSYMRDVHEECKRRLTIHSNSYAVSANAKRKDKKFNEGDMVFVCLRPEQFLLESFTKLHAHRAGLFRVTKKLGTNAYVIELPFEFGISLVFNIEDLTEFKGDVDENTVIPLLEATPVLRVLENTAPRDEIVAILDHQFVTTSQ</sequence>
<evidence type="ECO:0000313" key="5">
    <source>
        <dbReference type="Proteomes" id="UP000288805"/>
    </source>
</evidence>
<keyword evidence="4" id="KW-0548">Nucleotidyltransferase</keyword>
<evidence type="ECO:0000256" key="1">
    <source>
        <dbReference type="SAM" id="MobiDB-lite"/>
    </source>
</evidence>
<dbReference type="Gene3D" id="3.30.70.270">
    <property type="match status" value="1"/>
</dbReference>
<comment type="caution">
    <text evidence="4">The sequence shown here is derived from an EMBL/GenBank/DDBJ whole genome shotgun (WGS) entry which is preliminary data.</text>
</comment>
<proteinExistence type="predicted"/>
<dbReference type="PANTHER" id="PTHR35046">
    <property type="entry name" value="ZINC KNUCKLE (CCHC-TYPE) FAMILY PROTEIN"/>
    <property type="match status" value="1"/>
</dbReference>
<organism evidence="4 5">
    <name type="scientific">Vitis vinifera</name>
    <name type="common">Grape</name>
    <dbReference type="NCBI Taxonomy" id="29760"/>
    <lineage>
        <taxon>Eukaryota</taxon>
        <taxon>Viridiplantae</taxon>
        <taxon>Streptophyta</taxon>
        <taxon>Embryophyta</taxon>
        <taxon>Tracheophyta</taxon>
        <taxon>Spermatophyta</taxon>
        <taxon>Magnoliopsida</taxon>
        <taxon>eudicotyledons</taxon>
        <taxon>Gunneridae</taxon>
        <taxon>Pentapetalae</taxon>
        <taxon>rosids</taxon>
        <taxon>Vitales</taxon>
        <taxon>Vitaceae</taxon>
        <taxon>Viteae</taxon>
        <taxon>Vitis</taxon>
    </lineage>
</organism>
<dbReference type="InterPro" id="IPR043128">
    <property type="entry name" value="Rev_trsase/Diguanyl_cyclase"/>
</dbReference>
<keyword evidence="4" id="KW-0808">Transferase</keyword>
<protein>
    <submittedName>
        <fullName evidence="4">RNA-directed DNA polymerase-like</fullName>
    </submittedName>
</protein>
<dbReference type="AlphaFoldDB" id="A0A438CNT0"/>
<dbReference type="Pfam" id="PF00078">
    <property type="entry name" value="RVT_1"/>
    <property type="match status" value="1"/>
</dbReference>
<evidence type="ECO:0000313" key="4">
    <source>
        <dbReference type="EMBL" id="RVW24864.1"/>
    </source>
</evidence>
<evidence type="ECO:0000259" key="3">
    <source>
        <dbReference type="Pfam" id="PF24626"/>
    </source>
</evidence>
<dbReference type="CDD" id="cd01647">
    <property type="entry name" value="RT_LTR"/>
    <property type="match status" value="1"/>
</dbReference>
<feature type="region of interest" description="Disordered" evidence="1">
    <location>
        <begin position="1"/>
        <end position="22"/>
    </location>
</feature>
<accession>A0A438CNT0</accession>
<dbReference type="Proteomes" id="UP000288805">
    <property type="component" value="Unassembled WGS sequence"/>
</dbReference>
<feature type="domain" description="Reverse transcriptase" evidence="2">
    <location>
        <begin position="135"/>
        <end position="241"/>
    </location>
</feature>
<dbReference type="GO" id="GO:0003964">
    <property type="term" value="F:RNA-directed DNA polymerase activity"/>
    <property type="evidence" value="ECO:0007669"/>
    <property type="project" value="UniProtKB-KW"/>
</dbReference>
<feature type="compositionally biased region" description="Acidic residues" evidence="1">
    <location>
        <begin position="1"/>
        <end position="14"/>
    </location>
</feature>
<feature type="domain" description="Tf2-1-like SH3-like" evidence="3">
    <location>
        <begin position="349"/>
        <end position="410"/>
    </location>
</feature>
<evidence type="ECO:0000259" key="2">
    <source>
        <dbReference type="Pfam" id="PF00078"/>
    </source>
</evidence>
<name>A0A438CNT0_VITVI</name>
<dbReference type="InterPro" id="IPR000477">
    <property type="entry name" value="RT_dom"/>
</dbReference>
<dbReference type="Pfam" id="PF24626">
    <property type="entry name" value="SH3_Tf2-1"/>
    <property type="match status" value="1"/>
</dbReference>
<dbReference type="SUPFAM" id="SSF56672">
    <property type="entry name" value="DNA/RNA polymerases"/>
    <property type="match status" value="1"/>
</dbReference>
<reference evidence="4 5" key="1">
    <citation type="journal article" date="2018" name="PLoS Genet.">
        <title>Population sequencing reveals clonal diversity and ancestral inbreeding in the grapevine cultivar Chardonnay.</title>
        <authorList>
            <person name="Roach M.J."/>
            <person name="Johnson D.L."/>
            <person name="Bohlmann J."/>
            <person name="van Vuuren H.J."/>
            <person name="Jones S.J."/>
            <person name="Pretorius I.S."/>
            <person name="Schmidt S.A."/>
            <person name="Borneman A.R."/>
        </authorList>
    </citation>
    <scope>NUCLEOTIDE SEQUENCE [LARGE SCALE GENOMIC DNA]</scope>
    <source>
        <strain evidence="5">cv. Chardonnay</strain>
        <tissue evidence="4">Leaf</tissue>
    </source>
</reference>
<dbReference type="Gene3D" id="3.10.10.10">
    <property type="entry name" value="HIV Type 1 Reverse Transcriptase, subunit A, domain 1"/>
    <property type="match status" value="1"/>
</dbReference>
<dbReference type="InterPro" id="IPR056924">
    <property type="entry name" value="SH3_Tf2-1"/>
</dbReference>
<gene>
    <name evidence="4" type="primary">RRPO_70</name>
    <name evidence="4" type="ORF">CK203_079467</name>
</gene>
<dbReference type="PANTHER" id="PTHR35046:SF26">
    <property type="entry name" value="RNA-DIRECTED DNA POLYMERASE"/>
    <property type="match status" value="1"/>
</dbReference>
<dbReference type="InterPro" id="IPR043502">
    <property type="entry name" value="DNA/RNA_pol_sf"/>
</dbReference>
<keyword evidence="4" id="KW-0695">RNA-directed DNA polymerase</keyword>
<dbReference type="EMBL" id="QGNW01002161">
    <property type="protein sequence ID" value="RVW24864.1"/>
    <property type="molecule type" value="Genomic_DNA"/>
</dbReference>